<dbReference type="AlphaFoldDB" id="A0A654BIK5"/>
<accession>A0A654BIK5</accession>
<proteinExistence type="predicted"/>
<organism evidence="1 2">
    <name type="scientific">Bacillus mycoides</name>
    <dbReference type="NCBI Taxonomy" id="1405"/>
    <lineage>
        <taxon>Bacteria</taxon>
        <taxon>Bacillati</taxon>
        <taxon>Bacillota</taxon>
        <taxon>Bacilli</taxon>
        <taxon>Bacillales</taxon>
        <taxon>Bacillaceae</taxon>
        <taxon>Bacillus</taxon>
        <taxon>Bacillus cereus group</taxon>
    </lineage>
</organism>
<dbReference type="Proteomes" id="UP000437562">
    <property type="component" value="Unassembled WGS sequence"/>
</dbReference>
<dbReference type="EMBL" id="CABWMC010000032">
    <property type="protein sequence ID" value="VXC79825.1"/>
    <property type="molecule type" value="Genomic_DNA"/>
</dbReference>
<gene>
    <name evidence="1" type="ORF">BACI71_70464</name>
</gene>
<name>A0A654BIK5_BACMY</name>
<sequence>MRSEELNTAAIEAKTNTARMWDIKAHYMPLIEGLAKYNNNEAHFIDNCYRKVEYTVRSFDIEKGSFDGRAKTYIYQSVRYYCSERGRKCKVLQLVGEELDAIDRMDLVV</sequence>
<reference evidence="1 2" key="1">
    <citation type="submission" date="2019-10" db="EMBL/GenBank/DDBJ databases">
        <authorList>
            <person name="Karimi E."/>
        </authorList>
    </citation>
    <scope>NUCLEOTIDE SEQUENCE [LARGE SCALE GENOMIC DNA]</scope>
    <source>
        <strain evidence="1">Bacillus sp. 71</strain>
    </source>
</reference>
<evidence type="ECO:0000313" key="2">
    <source>
        <dbReference type="Proteomes" id="UP000437562"/>
    </source>
</evidence>
<dbReference type="RefSeq" id="WP_002142236.1">
    <property type="nucleotide sequence ID" value="NZ_LR733376.1"/>
</dbReference>
<evidence type="ECO:0000313" key="1">
    <source>
        <dbReference type="EMBL" id="VXC79825.1"/>
    </source>
</evidence>
<protein>
    <submittedName>
        <fullName evidence="1">Uncharacterized protein</fullName>
    </submittedName>
</protein>